<dbReference type="AlphaFoldDB" id="A0A9W9ET50"/>
<feature type="compositionally biased region" description="Basic and acidic residues" evidence="1">
    <location>
        <begin position="81"/>
        <end position="90"/>
    </location>
</feature>
<organism evidence="2 3">
    <name type="scientific">Penicillium angulare</name>
    <dbReference type="NCBI Taxonomy" id="116970"/>
    <lineage>
        <taxon>Eukaryota</taxon>
        <taxon>Fungi</taxon>
        <taxon>Dikarya</taxon>
        <taxon>Ascomycota</taxon>
        <taxon>Pezizomycotina</taxon>
        <taxon>Eurotiomycetes</taxon>
        <taxon>Eurotiomycetidae</taxon>
        <taxon>Eurotiales</taxon>
        <taxon>Aspergillaceae</taxon>
        <taxon>Penicillium</taxon>
    </lineage>
</organism>
<gene>
    <name evidence="2" type="ORF">N7456_011174</name>
</gene>
<name>A0A9W9ET50_9EURO</name>
<feature type="region of interest" description="Disordered" evidence="1">
    <location>
        <begin position="81"/>
        <end position="102"/>
    </location>
</feature>
<protein>
    <submittedName>
        <fullName evidence="2">Uncharacterized protein</fullName>
    </submittedName>
</protein>
<dbReference type="Proteomes" id="UP001149165">
    <property type="component" value="Unassembled WGS sequence"/>
</dbReference>
<dbReference type="OrthoDB" id="4366673at2759"/>
<dbReference type="EMBL" id="JAPQKH010000007">
    <property type="protein sequence ID" value="KAJ5087558.1"/>
    <property type="molecule type" value="Genomic_DNA"/>
</dbReference>
<sequence>MVCCHSERWQRVCRSTPCPSSPCIRRLSAVLFVAPDLDVKLKPLDGVSLARPFSDTIMKGELDIETFKEMMGKRWRYREGNEEMDSKDSMSQDNEIENMVWG</sequence>
<proteinExistence type="predicted"/>
<keyword evidence="3" id="KW-1185">Reference proteome</keyword>
<evidence type="ECO:0000256" key="1">
    <source>
        <dbReference type="SAM" id="MobiDB-lite"/>
    </source>
</evidence>
<comment type="caution">
    <text evidence="2">The sequence shown here is derived from an EMBL/GenBank/DDBJ whole genome shotgun (WGS) entry which is preliminary data.</text>
</comment>
<accession>A0A9W9ET50</accession>
<reference evidence="2" key="1">
    <citation type="submission" date="2022-11" db="EMBL/GenBank/DDBJ databases">
        <authorList>
            <person name="Petersen C."/>
        </authorList>
    </citation>
    <scope>NUCLEOTIDE SEQUENCE</scope>
    <source>
        <strain evidence="2">IBT 30069</strain>
    </source>
</reference>
<evidence type="ECO:0000313" key="2">
    <source>
        <dbReference type="EMBL" id="KAJ5087558.1"/>
    </source>
</evidence>
<evidence type="ECO:0000313" key="3">
    <source>
        <dbReference type="Proteomes" id="UP001149165"/>
    </source>
</evidence>
<reference evidence="2" key="2">
    <citation type="journal article" date="2023" name="IMA Fungus">
        <title>Comparative genomic study of the Penicillium genus elucidates a diverse pangenome and 15 lateral gene transfer events.</title>
        <authorList>
            <person name="Petersen C."/>
            <person name="Sorensen T."/>
            <person name="Nielsen M.R."/>
            <person name="Sondergaard T.E."/>
            <person name="Sorensen J.L."/>
            <person name="Fitzpatrick D.A."/>
            <person name="Frisvad J.C."/>
            <person name="Nielsen K.L."/>
        </authorList>
    </citation>
    <scope>NUCLEOTIDE SEQUENCE</scope>
    <source>
        <strain evidence="2">IBT 30069</strain>
    </source>
</reference>